<reference evidence="3" key="1">
    <citation type="submission" date="2022-06" db="EMBL/GenBank/DDBJ databases">
        <title>Genome public.</title>
        <authorList>
            <person name="Sun Q."/>
        </authorList>
    </citation>
    <scope>NUCLEOTIDE SEQUENCE</scope>
    <source>
        <strain evidence="3">CWNU-1</strain>
    </source>
</reference>
<proteinExistence type="predicted"/>
<dbReference type="EMBL" id="JAMQAW010000028">
    <property type="protein sequence ID" value="MCM2391028.1"/>
    <property type="molecule type" value="Genomic_DNA"/>
</dbReference>
<accession>A0ABT0UUI3</accession>
<comment type="caution">
    <text evidence="3">The sequence shown here is derived from an EMBL/GenBank/DDBJ whole genome shotgun (WGS) entry which is preliminary data.</text>
</comment>
<dbReference type="RefSeq" id="WP_250921361.1">
    <property type="nucleotide sequence ID" value="NZ_JAMQAW010000028.1"/>
</dbReference>
<dbReference type="SUPFAM" id="SSF50475">
    <property type="entry name" value="FMN-binding split barrel"/>
    <property type="match status" value="1"/>
</dbReference>
<dbReference type="InterPro" id="IPR012349">
    <property type="entry name" value="Split_barrel_FMN-bd"/>
</dbReference>
<evidence type="ECO:0000313" key="3">
    <source>
        <dbReference type="EMBL" id="MCM2391028.1"/>
    </source>
</evidence>
<keyword evidence="1" id="KW-0560">Oxidoreductase</keyword>
<dbReference type="InterPro" id="IPR011576">
    <property type="entry name" value="Pyridox_Oxase_N"/>
</dbReference>
<sequence length="174" mass="18901">MVDSASPPPLTQLITRFSEDKAAAEDWSEAVELLTAAEVFWLSTVRPDGRPHVTPLIAVWHDGGLNFCTGEDERKAKNIAVNGEVVLTTGVNSLHGGCDLVVEGTADRVTDDARLRSLAAAYTQKYGADWTFEVRDGAFVGQGGPALVFRVEPRTAFGFAKGPYGMTRWRFGQE</sequence>
<dbReference type="Pfam" id="PF01243">
    <property type="entry name" value="PNPOx_N"/>
    <property type="match status" value="1"/>
</dbReference>
<keyword evidence="4" id="KW-1185">Reference proteome</keyword>
<dbReference type="Gene3D" id="2.30.110.10">
    <property type="entry name" value="Electron Transport, Fmn-binding Protein, Chain A"/>
    <property type="match status" value="1"/>
</dbReference>
<dbReference type="PANTHER" id="PTHR35176:SF4">
    <property type="entry name" value="PYRIDOXAMINE 5'-PHOSPHATE OXIDASE-RELATED FMN-BINDING"/>
    <property type="match status" value="1"/>
</dbReference>
<name>A0ABT0UUI3_9ACTN</name>
<dbReference type="Proteomes" id="UP001431429">
    <property type="component" value="Unassembled WGS sequence"/>
</dbReference>
<organism evidence="3 4">
    <name type="scientific">Streptomyces albipurpureus</name>
    <dbReference type="NCBI Taxonomy" id="2897419"/>
    <lineage>
        <taxon>Bacteria</taxon>
        <taxon>Bacillati</taxon>
        <taxon>Actinomycetota</taxon>
        <taxon>Actinomycetes</taxon>
        <taxon>Kitasatosporales</taxon>
        <taxon>Streptomycetaceae</taxon>
        <taxon>Streptomyces</taxon>
    </lineage>
</organism>
<evidence type="ECO:0000313" key="4">
    <source>
        <dbReference type="Proteomes" id="UP001431429"/>
    </source>
</evidence>
<feature type="domain" description="Pyridoxamine 5'-phosphate oxidase N-terminal" evidence="2">
    <location>
        <begin position="29"/>
        <end position="138"/>
    </location>
</feature>
<evidence type="ECO:0000256" key="1">
    <source>
        <dbReference type="ARBA" id="ARBA00023002"/>
    </source>
</evidence>
<evidence type="ECO:0000259" key="2">
    <source>
        <dbReference type="Pfam" id="PF01243"/>
    </source>
</evidence>
<dbReference type="PANTHER" id="PTHR35176">
    <property type="entry name" value="HEME OXYGENASE HI_0854-RELATED"/>
    <property type="match status" value="1"/>
</dbReference>
<dbReference type="InterPro" id="IPR052019">
    <property type="entry name" value="F420H2_bilvrd_red/Heme_oxyg"/>
</dbReference>
<protein>
    <submittedName>
        <fullName evidence="3">Pyridoxamine 5'-phosphate oxidase family protein</fullName>
    </submittedName>
</protein>
<gene>
    <name evidence="3" type="ORF">NBG84_22500</name>
</gene>